<evidence type="ECO:0000313" key="3">
    <source>
        <dbReference type="RefSeq" id="XP_023394178.1"/>
    </source>
</evidence>
<reference evidence="3" key="1">
    <citation type="submission" date="2025-08" db="UniProtKB">
        <authorList>
            <consortium name="RefSeq"/>
        </authorList>
    </citation>
    <scope>IDENTIFICATION</scope>
    <source>
        <tissue evidence="3">Kidney</tissue>
    </source>
</reference>
<dbReference type="Proteomes" id="UP000515202">
    <property type="component" value="Unplaced"/>
</dbReference>
<feature type="compositionally biased region" description="Gly residues" evidence="1">
    <location>
        <begin position="146"/>
        <end position="156"/>
    </location>
</feature>
<sequence length="259" mass="28299">MFKFLISLFHHFERSSFPENEFQVNYFQELAPTSPKLLRPSRRRLPGTCGSARAPSPPRTPRGRLGSPWDPPGSGRPPIRGPRSLTSDDVRRQLPLSSPSTTPHPRDLRRLRGCPGLRPPREPRGERELSDPARLRRRGRGQVWARGGGGGGGGGPGAPPELRPRRTAPRRPGMAPGESGLGGGGRCAERTVPGGGGPGSPLHLAVCYGTCRTQLCPISLSCLEAFSLERLFFKALGDPPFKTSFKRTHFILDFKSQEF</sequence>
<organism evidence="2 3">
    <name type="scientific">Pteropus vampyrus</name>
    <name type="common">Large flying fox</name>
    <dbReference type="NCBI Taxonomy" id="132908"/>
    <lineage>
        <taxon>Eukaryota</taxon>
        <taxon>Metazoa</taxon>
        <taxon>Chordata</taxon>
        <taxon>Craniata</taxon>
        <taxon>Vertebrata</taxon>
        <taxon>Euteleostomi</taxon>
        <taxon>Mammalia</taxon>
        <taxon>Eutheria</taxon>
        <taxon>Laurasiatheria</taxon>
        <taxon>Chiroptera</taxon>
        <taxon>Yinpterochiroptera</taxon>
        <taxon>Pteropodoidea</taxon>
        <taxon>Pteropodidae</taxon>
        <taxon>Pteropodinae</taxon>
        <taxon>Pteropus</taxon>
    </lineage>
</organism>
<keyword evidence="2" id="KW-1185">Reference proteome</keyword>
<feature type="compositionally biased region" description="Low complexity" evidence="1">
    <location>
        <begin position="94"/>
        <end position="103"/>
    </location>
</feature>
<accession>A0A6P6D3J4</accession>
<dbReference type="RefSeq" id="XP_023394178.1">
    <property type="nucleotide sequence ID" value="XM_023538410.1"/>
</dbReference>
<evidence type="ECO:0000256" key="1">
    <source>
        <dbReference type="SAM" id="MobiDB-lite"/>
    </source>
</evidence>
<feature type="region of interest" description="Disordered" evidence="1">
    <location>
        <begin position="35"/>
        <end position="195"/>
    </location>
</feature>
<proteinExistence type="predicted"/>
<dbReference type="KEGG" id="pvp:111747424"/>
<name>A0A6P6D3J4_PTEVA</name>
<dbReference type="GeneID" id="111747424"/>
<gene>
    <name evidence="3" type="primary">LOC111747424</name>
</gene>
<protein>
    <submittedName>
        <fullName evidence="3">Uncharacterized protein LOC111747424</fullName>
    </submittedName>
</protein>
<feature type="compositionally biased region" description="Basic and acidic residues" evidence="1">
    <location>
        <begin position="119"/>
        <end position="134"/>
    </location>
</feature>
<dbReference type="AlphaFoldDB" id="A0A6P6D3J4"/>
<evidence type="ECO:0000313" key="2">
    <source>
        <dbReference type="Proteomes" id="UP000515202"/>
    </source>
</evidence>